<proteinExistence type="predicted"/>
<protein>
    <submittedName>
        <fullName evidence="1">Uncharacterized protein</fullName>
    </submittedName>
</protein>
<sequence>MFALVQAALVSGAVSYAAIRHWIARAPQEVLQRIGARHDRRTGRYHAPHPDTVCRTLAQVG</sequence>
<dbReference type="Proteomes" id="UP000334990">
    <property type="component" value="Unassembled WGS sequence"/>
</dbReference>
<gene>
    <name evidence="1" type="ORF">Acor_56170</name>
</gene>
<evidence type="ECO:0000313" key="2">
    <source>
        <dbReference type="Proteomes" id="UP000334990"/>
    </source>
</evidence>
<keyword evidence="2" id="KW-1185">Reference proteome</keyword>
<organism evidence="1 2">
    <name type="scientific">Acrocarpospora corrugata</name>
    <dbReference type="NCBI Taxonomy" id="35763"/>
    <lineage>
        <taxon>Bacteria</taxon>
        <taxon>Bacillati</taxon>
        <taxon>Actinomycetota</taxon>
        <taxon>Actinomycetes</taxon>
        <taxon>Streptosporangiales</taxon>
        <taxon>Streptosporangiaceae</taxon>
        <taxon>Acrocarpospora</taxon>
    </lineage>
</organism>
<reference evidence="1 2" key="1">
    <citation type="submission" date="2019-10" db="EMBL/GenBank/DDBJ databases">
        <title>Whole genome shotgun sequence of Acrocarpospora corrugata NBRC 13972.</title>
        <authorList>
            <person name="Ichikawa N."/>
            <person name="Kimura A."/>
            <person name="Kitahashi Y."/>
            <person name="Komaki H."/>
            <person name="Oguchi A."/>
        </authorList>
    </citation>
    <scope>NUCLEOTIDE SEQUENCE [LARGE SCALE GENOMIC DNA]</scope>
    <source>
        <strain evidence="1 2">NBRC 13972</strain>
    </source>
</reference>
<dbReference type="EMBL" id="BLAD01000070">
    <property type="protein sequence ID" value="GES03551.1"/>
    <property type="molecule type" value="Genomic_DNA"/>
</dbReference>
<comment type="caution">
    <text evidence="1">The sequence shown here is derived from an EMBL/GenBank/DDBJ whole genome shotgun (WGS) entry which is preliminary data.</text>
</comment>
<evidence type="ECO:0000313" key="1">
    <source>
        <dbReference type="EMBL" id="GES03551.1"/>
    </source>
</evidence>
<dbReference type="AlphaFoldDB" id="A0A5M3W8X6"/>
<accession>A0A5M3W8X6</accession>
<name>A0A5M3W8X6_9ACTN</name>